<dbReference type="Proteomes" id="UP000246278">
    <property type="component" value="Unassembled WGS sequence"/>
</dbReference>
<protein>
    <submittedName>
        <fullName evidence="1">Uncharacterized protein</fullName>
    </submittedName>
</protein>
<dbReference type="AlphaFoldDB" id="A0A317T6T3"/>
<dbReference type="EMBL" id="PDNZ01000009">
    <property type="protein sequence ID" value="PWW81181.1"/>
    <property type="molecule type" value="Genomic_DNA"/>
</dbReference>
<keyword evidence="2" id="KW-1185">Reference proteome</keyword>
<name>A0A317T6T3_9CHLB</name>
<gene>
    <name evidence="1" type="ORF">CR164_11600</name>
</gene>
<evidence type="ECO:0000313" key="1">
    <source>
        <dbReference type="EMBL" id="PWW81181.1"/>
    </source>
</evidence>
<reference evidence="2" key="1">
    <citation type="submission" date="2017-10" db="EMBL/GenBank/DDBJ databases">
        <authorList>
            <person name="Gaisin V.A."/>
            <person name="Rysina M.S."/>
            <person name="Grouzdev D.S."/>
        </authorList>
    </citation>
    <scope>NUCLEOTIDE SEQUENCE [LARGE SCALE GENOMIC DNA]</scope>
    <source>
        <strain evidence="2">V1</strain>
    </source>
</reference>
<dbReference type="OrthoDB" id="595022at2"/>
<sequence>MTDENNKQHRINFALVNIKTEKMDIHPDAFNDGQPVTVQAGVNFGVDKQKRLVKTLFNHNFVHREENSEDQNEAQPFIELIVSCIFVLDPESWKILENEEEQVFVLPKGLASHFAIMTAGTARGILHNETEHTDYNKFIIPANNVGDIIPDNIQIPLSQPPIA</sequence>
<accession>A0A317T6T3</accession>
<dbReference type="RefSeq" id="WP_110024164.1">
    <property type="nucleotide sequence ID" value="NZ_PDNZ01000009.1"/>
</dbReference>
<comment type="caution">
    <text evidence="1">The sequence shown here is derived from an EMBL/GenBank/DDBJ whole genome shotgun (WGS) entry which is preliminary data.</text>
</comment>
<evidence type="ECO:0000313" key="2">
    <source>
        <dbReference type="Proteomes" id="UP000246278"/>
    </source>
</evidence>
<proteinExistence type="predicted"/>
<organism evidence="1 2">
    <name type="scientific">Prosthecochloris marina</name>
    <dbReference type="NCBI Taxonomy" id="2017681"/>
    <lineage>
        <taxon>Bacteria</taxon>
        <taxon>Pseudomonadati</taxon>
        <taxon>Chlorobiota</taxon>
        <taxon>Chlorobiia</taxon>
        <taxon>Chlorobiales</taxon>
        <taxon>Chlorobiaceae</taxon>
        <taxon>Prosthecochloris</taxon>
    </lineage>
</organism>